<protein>
    <submittedName>
        <fullName evidence="4">Amidase/aspartyl-tRNA(Asn)/glutamyl-tRNA(Gln) amidotransferase subunit A</fullName>
    </submittedName>
</protein>
<accession>A0A1N7IX25</accession>
<dbReference type="SUPFAM" id="SSF75304">
    <property type="entry name" value="Amidase signature (AS) enzymes"/>
    <property type="match status" value="1"/>
</dbReference>
<dbReference type="InterPro" id="IPR000120">
    <property type="entry name" value="Amidase"/>
</dbReference>
<dbReference type="AlphaFoldDB" id="A0A1N7IX25"/>
<dbReference type="InterPro" id="IPR036928">
    <property type="entry name" value="AS_sf"/>
</dbReference>
<dbReference type="GO" id="GO:0016740">
    <property type="term" value="F:transferase activity"/>
    <property type="evidence" value="ECO:0007669"/>
    <property type="project" value="UniProtKB-KW"/>
</dbReference>
<dbReference type="InterPro" id="IPR023631">
    <property type="entry name" value="Amidase_dom"/>
</dbReference>
<sequence length="486" mass="52086">MNAGNKTAIELLSDLRAHDISATELLEQTIQHAEHIAAAYNPFSIKLYDRARQAAKRADELLAQGLGGPLCGLPITIKDSQWLAGVPCTNGSRTLQDFVPDETSAAVQRLEDAGAVIFAKTTCPEFCLTGTTATELYGTTSNPWNSERTCGGSSGGAAVAVAAGAGTLSLGGDGGGSIRIPAAFCGIVGFKPSFKAVPREPCSPSWSTIVSYGPMARSVADVRLMFSVVAANNEDHSYLEALTAHAHQPLTLLGQTIIVSEDLGFAPIDDDVRFTFRAIVRKLEEAGATITYDHPHLPSSVIAWATSAHYDAWSFQKKKDVPLKGLEKGTLDTFHFGASLTEEEFNAAEEHRDVISTAYSAMFARNGSSIFLTPTLGLEAFKHTRRYPKYIGSTKITNPWLDWVAFLYDANLTGMPACALPMGLGDENLPISMQVSGPVGSDASVLDIAEQLESIIGWDNSPKYSPEDAPKDSAQEKLAESQPEQR</sequence>
<dbReference type="Pfam" id="PF01425">
    <property type="entry name" value="Amidase"/>
    <property type="match status" value="1"/>
</dbReference>
<dbReference type="STRING" id="619304.SAMN05421760_101261"/>
<feature type="compositionally biased region" description="Basic and acidic residues" evidence="2">
    <location>
        <begin position="465"/>
        <end position="486"/>
    </location>
</feature>
<feature type="region of interest" description="Disordered" evidence="2">
    <location>
        <begin position="457"/>
        <end position="486"/>
    </location>
</feature>
<dbReference type="Proteomes" id="UP000185999">
    <property type="component" value="Unassembled WGS sequence"/>
</dbReference>
<name>A0A1N7IX25_9GAMM</name>
<feature type="domain" description="Amidase" evidence="3">
    <location>
        <begin position="24"/>
        <end position="446"/>
    </location>
</feature>
<evidence type="ECO:0000313" key="5">
    <source>
        <dbReference type="Proteomes" id="UP000185999"/>
    </source>
</evidence>
<evidence type="ECO:0000256" key="2">
    <source>
        <dbReference type="SAM" id="MobiDB-lite"/>
    </source>
</evidence>
<dbReference type="OrthoDB" id="8872210at2"/>
<dbReference type="Gene3D" id="3.90.1300.10">
    <property type="entry name" value="Amidase signature (AS) domain"/>
    <property type="match status" value="1"/>
</dbReference>
<proteinExistence type="inferred from homology"/>
<evidence type="ECO:0000313" key="4">
    <source>
        <dbReference type="EMBL" id="SIS41662.1"/>
    </source>
</evidence>
<keyword evidence="4" id="KW-0808">Transferase</keyword>
<dbReference type="EMBL" id="FTOE01000001">
    <property type="protein sequence ID" value="SIS41662.1"/>
    <property type="molecule type" value="Genomic_DNA"/>
</dbReference>
<organism evidence="4 5">
    <name type="scientific">Neptunomonas antarctica</name>
    <dbReference type="NCBI Taxonomy" id="619304"/>
    <lineage>
        <taxon>Bacteria</taxon>
        <taxon>Pseudomonadati</taxon>
        <taxon>Pseudomonadota</taxon>
        <taxon>Gammaproteobacteria</taxon>
        <taxon>Oceanospirillales</taxon>
        <taxon>Oceanospirillaceae</taxon>
        <taxon>Neptunomonas</taxon>
    </lineage>
</organism>
<gene>
    <name evidence="4" type="ORF">SAMN05421760_101261</name>
</gene>
<dbReference type="InterPro" id="IPR020556">
    <property type="entry name" value="Amidase_CS"/>
</dbReference>
<evidence type="ECO:0000256" key="1">
    <source>
        <dbReference type="ARBA" id="ARBA00009199"/>
    </source>
</evidence>
<evidence type="ECO:0000259" key="3">
    <source>
        <dbReference type="Pfam" id="PF01425"/>
    </source>
</evidence>
<reference evidence="5" key="1">
    <citation type="submission" date="2017-01" db="EMBL/GenBank/DDBJ databases">
        <authorList>
            <person name="Varghese N."/>
            <person name="Submissions S."/>
        </authorList>
    </citation>
    <scope>NUCLEOTIDE SEQUENCE [LARGE SCALE GENOMIC DNA]</scope>
    <source>
        <strain evidence="5">DSM 22306</strain>
    </source>
</reference>
<comment type="similarity">
    <text evidence="1">Belongs to the amidase family.</text>
</comment>
<dbReference type="PANTHER" id="PTHR11895">
    <property type="entry name" value="TRANSAMIDASE"/>
    <property type="match status" value="1"/>
</dbReference>
<dbReference type="PROSITE" id="PS00571">
    <property type="entry name" value="AMIDASES"/>
    <property type="match status" value="1"/>
</dbReference>
<dbReference type="RefSeq" id="WP_054342480.1">
    <property type="nucleotide sequence ID" value="NZ_FTOE01000001.1"/>
</dbReference>
<dbReference type="PANTHER" id="PTHR11895:SF7">
    <property type="entry name" value="GLUTAMYL-TRNA(GLN) AMIDOTRANSFERASE SUBUNIT A, MITOCHONDRIAL"/>
    <property type="match status" value="1"/>
</dbReference>
<keyword evidence="5" id="KW-1185">Reference proteome</keyword>